<dbReference type="EMBL" id="JXYS01000081">
    <property type="protein sequence ID" value="KJF16469.1"/>
    <property type="molecule type" value="Genomic_DNA"/>
</dbReference>
<dbReference type="AlphaFoldDB" id="A0A0D8HF22"/>
<comment type="caution">
    <text evidence="2">The sequence shown here is derived from an EMBL/GenBank/DDBJ whole genome shotgun (WGS) entry which is preliminary data.</text>
</comment>
<dbReference type="InterPro" id="IPR041682">
    <property type="entry name" value="AAA_14"/>
</dbReference>
<proteinExistence type="predicted"/>
<feature type="domain" description="AAA" evidence="1">
    <location>
        <begin position="6"/>
        <end position="102"/>
    </location>
</feature>
<keyword evidence="3" id="KW-1185">Reference proteome</keyword>
<protein>
    <recommendedName>
        <fullName evidence="1">AAA domain-containing protein</fullName>
    </recommendedName>
</protein>
<reference evidence="2 3" key="1">
    <citation type="submission" date="2015-01" db="EMBL/GenBank/DDBJ databases">
        <title>Draft genome of the acidophilic iron oxidizer Acidithrix ferrooxidans strain Py-F3.</title>
        <authorList>
            <person name="Poehlein A."/>
            <person name="Eisen S."/>
            <person name="Schloemann M."/>
            <person name="Johnson B.D."/>
            <person name="Daniel R."/>
            <person name="Muehling M."/>
        </authorList>
    </citation>
    <scope>NUCLEOTIDE SEQUENCE [LARGE SCALE GENOMIC DNA]</scope>
    <source>
        <strain evidence="2 3">Py-F3</strain>
    </source>
</reference>
<dbReference type="PANTHER" id="PTHR43566">
    <property type="entry name" value="CONSERVED PROTEIN"/>
    <property type="match status" value="1"/>
</dbReference>
<name>A0A0D8HF22_9ACTN</name>
<dbReference type="RefSeq" id="WP_052606333.1">
    <property type="nucleotide sequence ID" value="NZ_JXYS01000081.1"/>
</dbReference>
<dbReference type="STRING" id="1280514.AXFE_26340"/>
<evidence type="ECO:0000313" key="2">
    <source>
        <dbReference type="EMBL" id="KJF16469.1"/>
    </source>
</evidence>
<dbReference type="Pfam" id="PF13173">
    <property type="entry name" value="AAA_14"/>
    <property type="match status" value="1"/>
</dbReference>
<accession>A0A0D8HF22</accession>
<gene>
    <name evidence="2" type="ORF">AXFE_26340</name>
</gene>
<dbReference type="OrthoDB" id="128089at2"/>
<dbReference type="Proteomes" id="UP000032360">
    <property type="component" value="Unassembled WGS sequence"/>
</dbReference>
<evidence type="ECO:0000259" key="1">
    <source>
        <dbReference type="Pfam" id="PF13173"/>
    </source>
</evidence>
<organism evidence="2 3">
    <name type="scientific">Acidithrix ferrooxidans</name>
    <dbReference type="NCBI Taxonomy" id="1280514"/>
    <lineage>
        <taxon>Bacteria</taxon>
        <taxon>Bacillati</taxon>
        <taxon>Actinomycetota</taxon>
        <taxon>Acidimicrobiia</taxon>
        <taxon>Acidimicrobiales</taxon>
        <taxon>Acidimicrobiaceae</taxon>
        <taxon>Acidithrix</taxon>
    </lineage>
</organism>
<sequence>MRGDTRQVGKTTLIKEILDTRGGRFVTFDDTVAAIGAREDPVGFVDSDPNRLLTIDEVQRVPGLILALKYIGDRDTRPGRFLLTGLANLIKLSAMRTSSVGVLRVSNFTALARANS</sequence>
<evidence type="ECO:0000313" key="3">
    <source>
        <dbReference type="Proteomes" id="UP000032360"/>
    </source>
</evidence>
<dbReference type="PANTHER" id="PTHR43566:SF2">
    <property type="entry name" value="DUF4143 DOMAIN-CONTAINING PROTEIN"/>
    <property type="match status" value="1"/>
</dbReference>